<protein>
    <submittedName>
        <fullName evidence="1">ARAD1A01782p</fullName>
    </submittedName>
</protein>
<organism evidence="1">
    <name type="scientific">Blastobotrys adeninivorans</name>
    <name type="common">Yeast</name>
    <name type="synonym">Arxula adeninivorans</name>
    <dbReference type="NCBI Taxonomy" id="409370"/>
    <lineage>
        <taxon>Eukaryota</taxon>
        <taxon>Fungi</taxon>
        <taxon>Dikarya</taxon>
        <taxon>Ascomycota</taxon>
        <taxon>Saccharomycotina</taxon>
        <taxon>Dipodascomycetes</taxon>
        <taxon>Dipodascales</taxon>
        <taxon>Trichomonascaceae</taxon>
        <taxon>Blastobotrys</taxon>
    </lineage>
</organism>
<dbReference type="EMBL" id="HG937691">
    <property type="protein sequence ID" value="CDP33102.1"/>
    <property type="molecule type" value="Genomic_DNA"/>
</dbReference>
<proteinExistence type="predicted"/>
<dbReference type="InterPro" id="IPR011992">
    <property type="entry name" value="EF-hand-dom_pair"/>
</dbReference>
<dbReference type="Gene3D" id="1.10.238.10">
    <property type="entry name" value="EF-hand"/>
    <property type="match status" value="1"/>
</dbReference>
<reference evidence="1" key="2">
    <citation type="submission" date="2014-06" db="EMBL/GenBank/DDBJ databases">
        <title>The complete genome of Blastobotrys (Arxula) adeninivorans LS3 - a yeast of biotechnological interest.</title>
        <authorList>
            <person name="Kunze G."/>
            <person name="Gaillardin C."/>
            <person name="Czernicka M."/>
            <person name="Durrens P."/>
            <person name="Martin T."/>
            <person name="Boer E."/>
            <person name="Gabaldon T."/>
            <person name="Cruz J."/>
            <person name="Talla E."/>
            <person name="Marck C."/>
            <person name="Goffeau A."/>
            <person name="Barbe V."/>
            <person name="Baret P."/>
            <person name="Baronian K."/>
            <person name="Beier S."/>
            <person name="Bleykasten C."/>
            <person name="Bode R."/>
            <person name="Casaregola S."/>
            <person name="Despons L."/>
            <person name="Fairhead C."/>
            <person name="Giersberg M."/>
            <person name="Gierski P."/>
            <person name="Hahnel U."/>
            <person name="Hartmann A."/>
            <person name="Jankowska D."/>
            <person name="Jubin C."/>
            <person name="Jung P."/>
            <person name="Lafontaine I."/>
            <person name="Leh-Louis V."/>
            <person name="Lemaire M."/>
            <person name="Marcet-Houben M."/>
            <person name="Mascher M."/>
            <person name="Morel G."/>
            <person name="Richard G.-F."/>
            <person name="Riechen J."/>
            <person name="Sacerdot C."/>
            <person name="Sarkar A."/>
            <person name="Savel G."/>
            <person name="Schacherer J."/>
            <person name="Sherman D."/>
            <person name="Straub M.-L."/>
            <person name="Stein N."/>
            <person name="Thierry A."/>
            <person name="Trautwein-Schult A."/>
            <person name="Westhof E."/>
            <person name="Worch S."/>
            <person name="Dujon B."/>
            <person name="Souciet J.-L."/>
            <person name="Wincker P."/>
            <person name="Scholz U."/>
            <person name="Neuveglise N."/>
        </authorList>
    </citation>
    <scope>NUCLEOTIDE SEQUENCE</scope>
    <source>
        <strain evidence="1">LS3</strain>
    </source>
</reference>
<evidence type="ECO:0000313" key="1">
    <source>
        <dbReference type="EMBL" id="CDP33102.1"/>
    </source>
</evidence>
<reference evidence="1" key="1">
    <citation type="submission" date="2014-02" db="EMBL/GenBank/DDBJ databases">
        <authorList>
            <person name="Genoscope - CEA"/>
        </authorList>
    </citation>
    <scope>NUCLEOTIDE SEQUENCE</scope>
    <source>
        <strain evidence="1">LS3</strain>
    </source>
</reference>
<accession>A0A060T2H9</accession>
<dbReference type="AlphaFoldDB" id="A0A060T2H9"/>
<dbReference type="SUPFAM" id="SSF47473">
    <property type="entry name" value="EF-hand"/>
    <property type="match status" value="1"/>
</dbReference>
<name>A0A060T2H9_BLAAD</name>
<gene>
    <name evidence="1" type="ORF">GNLVRS02_ARAD1A01782g</name>
</gene>
<sequence>MSLSELTEAELDVVTEVFGQFMEAEDEEGAMHMSVDNLEDAMKALGITSFSKQEYEAIRRTLDLGNGKIEFEPFAEVMVLKMRQDKGGQMNTEDQDKQLLQDYLLFTEGQDRPIRVDDLRRIAADIKDQSTIDELQQMMMGLKEIDFATFKDIVSQANSL</sequence>